<protein>
    <submittedName>
        <fullName evidence="1">Uncharacterized protein</fullName>
    </submittedName>
</protein>
<evidence type="ECO:0000313" key="1">
    <source>
        <dbReference type="EMBL" id="OCF26632.1"/>
    </source>
</evidence>
<sequence>MKEVGTIEHGLSNTRLDFPQLKQRSRNASILQTPLSRTWRLQRSHSAGCSRSEVWKKTCPRYVPSAKPDLSNGVANAVTALNDNRIKECQEHLEDTYDEEMSCFEYDKRPSLKLASHDTMAKGSVEGRKLSTKSF</sequence>
<organism evidence="1">
    <name type="scientific">Kwoniella bestiolae CBS 10118</name>
    <dbReference type="NCBI Taxonomy" id="1296100"/>
    <lineage>
        <taxon>Eukaryota</taxon>
        <taxon>Fungi</taxon>
        <taxon>Dikarya</taxon>
        <taxon>Basidiomycota</taxon>
        <taxon>Agaricomycotina</taxon>
        <taxon>Tremellomycetes</taxon>
        <taxon>Tremellales</taxon>
        <taxon>Cryptococcaceae</taxon>
        <taxon>Kwoniella</taxon>
    </lineage>
</organism>
<accession>A0A1B9G6L2</accession>
<proteinExistence type="predicted"/>
<reference evidence="1" key="1">
    <citation type="submission" date="2013-07" db="EMBL/GenBank/DDBJ databases">
        <title>The Genome Sequence of Cryptococcus bestiolae CBS10118.</title>
        <authorList>
            <consortium name="The Broad Institute Genome Sequencing Platform"/>
            <person name="Cuomo C."/>
            <person name="Litvintseva A."/>
            <person name="Chen Y."/>
            <person name="Heitman J."/>
            <person name="Sun S."/>
            <person name="Springer D."/>
            <person name="Dromer F."/>
            <person name="Young S.K."/>
            <person name="Zeng Q."/>
            <person name="Gargeya S."/>
            <person name="Fitzgerald M."/>
            <person name="Abouelleil A."/>
            <person name="Alvarado L."/>
            <person name="Berlin A.M."/>
            <person name="Chapman S.B."/>
            <person name="Dewar J."/>
            <person name="Goldberg J."/>
            <person name="Griggs A."/>
            <person name="Gujja S."/>
            <person name="Hansen M."/>
            <person name="Howarth C."/>
            <person name="Imamovic A."/>
            <person name="Larimer J."/>
            <person name="McCowan C."/>
            <person name="Murphy C."/>
            <person name="Pearson M."/>
            <person name="Priest M."/>
            <person name="Roberts A."/>
            <person name="Saif S."/>
            <person name="Shea T."/>
            <person name="Sykes S."/>
            <person name="Wortman J."/>
            <person name="Nusbaum C."/>
            <person name="Birren B."/>
        </authorList>
    </citation>
    <scope>NUCLEOTIDE SEQUENCE [LARGE SCALE GENOMIC DNA]</scope>
    <source>
        <strain evidence="1">CBS 10118</strain>
    </source>
</reference>
<dbReference type="VEuPathDB" id="FungiDB:I302_04318"/>
<gene>
    <name evidence="1" type="ORF">I302_04318</name>
</gene>
<dbReference type="AlphaFoldDB" id="A0A1B9G6L2"/>
<reference evidence="1" key="2">
    <citation type="submission" date="2014-01" db="EMBL/GenBank/DDBJ databases">
        <title>Evolution of pathogenesis and genome organization in the Tremellales.</title>
        <authorList>
            <person name="Cuomo C."/>
            <person name="Litvintseva A."/>
            <person name="Heitman J."/>
            <person name="Chen Y."/>
            <person name="Sun S."/>
            <person name="Springer D."/>
            <person name="Dromer F."/>
            <person name="Young S."/>
            <person name="Zeng Q."/>
            <person name="Chapman S."/>
            <person name="Gujja S."/>
            <person name="Saif S."/>
            <person name="Birren B."/>
        </authorList>
    </citation>
    <scope>NUCLEOTIDE SEQUENCE</scope>
    <source>
        <strain evidence="1">CBS 10118</strain>
    </source>
</reference>
<name>A0A1B9G6L2_9TREE</name>
<dbReference type="EMBL" id="KI894020">
    <property type="protein sequence ID" value="OCF26632.1"/>
    <property type="molecule type" value="Genomic_DNA"/>
</dbReference>